<proteinExistence type="predicted"/>
<sequence>MSKGLRLAVVNWRDPWHPSTGGAERYAWELARRFAAEGDRVHYVTARAPGQQRGGRVEDVEFVRLGGRFTVYPLVLLWMLAHRRRFDAVIDCQNGIPFFTPWVLPRRVPVFCVIHHVHTAQFGLYFPKWLTWLGQMLEGPVSRWTYRRHAVVAVSESTLRAVRERLGWTGTAHVVHNGTSVAEPDGVVSEPAGDPDLVCVTRLVPHKRLHLLLDLAETLAGTRPGLKLHIVGDGPEAPALKAAIGARGLDGVVVMHGYVAENVKAALVARADLHLSSSQGEGWGLSVIEAAALGVPTVAFDVDGLRDAVRDGTTGWLVQEGADLADCVERALKDLDDPTLRKRMATECQRRAAEFDWTRTTDQMRTLIAQAVQGAGGRGASRRRYRGGHPG</sequence>
<dbReference type="AlphaFoldDB" id="A0A6L9QJ49"/>
<dbReference type="Proteomes" id="UP000475532">
    <property type="component" value="Unassembled WGS sequence"/>
</dbReference>
<dbReference type="InterPro" id="IPR050194">
    <property type="entry name" value="Glycosyltransferase_grp1"/>
</dbReference>
<evidence type="ECO:0000313" key="7">
    <source>
        <dbReference type="Proteomes" id="UP000475532"/>
    </source>
</evidence>
<name>A0A6L9QJ49_9ACTN</name>
<evidence type="ECO:0000259" key="5">
    <source>
        <dbReference type="Pfam" id="PF13439"/>
    </source>
</evidence>
<evidence type="ECO:0000256" key="1">
    <source>
        <dbReference type="ARBA" id="ARBA00022676"/>
    </source>
</evidence>
<dbReference type="CDD" id="cd03801">
    <property type="entry name" value="GT4_PimA-like"/>
    <property type="match status" value="1"/>
</dbReference>
<feature type="domain" description="Glycosyl transferase family 1" evidence="4">
    <location>
        <begin position="190"/>
        <end position="346"/>
    </location>
</feature>
<dbReference type="RefSeq" id="WP_163058019.1">
    <property type="nucleotide sequence ID" value="NZ_JAAGLI010000504.1"/>
</dbReference>
<keyword evidence="2 6" id="KW-0808">Transferase</keyword>
<accession>A0A6L9QJ49</accession>
<dbReference type="GO" id="GO:1901137">
    <property type="term" value="P:carbohydrate derivative biosynthetic process"/>
    <property type="evidence" value="ECO:0007669"/>
    <property type="project" value="UniProtKB-ARBA"/>
</dbReference>
<evidence type="ECO:0000313" key="6">
    <source>
        <dbReference type="EMBL" id="NEA24703.1"/>
    </source>
</evidence>
<feature type="domain" description="Glycosyltransferase subfamily 4-like N-terminal" evidence="5">
    <location>
        <begin position="21"/>
        <end position="180"/>
    </location>
</feature>
<reference evidence="6 7" key="1">
    <citation type="submission" date="2020-01" db="EMBL/GenBank/DDBJ databases">
        <title>Insect and environment-associated Actinomycetes.</title>
        <authorList>
            <person name="Currrie C."/>
            <person name="Chevrette M."/>
            <person name="Carlson C."/>
            <person name="Stubbendieck R."/>
            <person name="Wendt-Pienkowski E."/>
        </authorList>
    </citation>
    <scope>NUCLEOTIDE SEQUENCE [LARGE SCALE GENOMIC DNA]</scope>
    <source>
        <strain evidence="6 7">SID10258</strain>
    </source>
</reference>
<dbReference type="Pfam" id="PF13439">
    <property type="entry name" value="Glyco_transf_4"/>
    <property type="match status" value="1"/>
</dbReference>
<dbReference type="SUPFAM" id="SSF53756">
    <property type="entry name" value="UDP-Glycosyltransferase/glycogen phosphorylase"/>
    <property type="match status" value="1"/>
</dbReference>
<protein>
    <submittedName>
        <fullName evidence="6">Glycosyltransferase family 4 protein</fullName>
    </submittedName>
</protein>
<dbReference type="PANTHER" id="PTHR45947:SF3">
    <property type="entry name" value="SULFOQUINOVOSYL TRANSFERASE SQD2"/>
    <property type="match status" value="1"/>
</dbReference>
<evidence type="ECO:0000259" key="4">
    <source>
        <dbReference type="Pfam" id="PF00534"/>
    </source>
</evidence>
<dbReference type="EMBL" id="JAAGLI010000504">
    <property type="protein sequence ID" value="NEA24703.1"/>
    <property type="molecule type" value="Genomic_DNA"/>
</dbReference>
<keyword evidence="1" id="KW-0328">Glycosyltransferase</keyword>
<evidence type="ECO:0000256" key="2">
    <source>
        <dbReference type="ARBA" id="ARBA00022679"/>
    </source>
</evidence>
<comment type="caution">
    <text evidence="6">The sequence shown here is derived from an EMBL/GenBank/DDBJ whole genome shotgun (WGS) entry which is preliminary data.</text>
</comment>
<dbReference type="PANTHER" id="PTHR45947">
    <property type="entry name" value="SULFOQUINOVOSYL TRANSFERASE SQD2"/>
    <property type="match status" value="1"/>
</dbReference>
<dbReference type="Pfam" id="PF00534">
    <property type="entry name" value="Glycos_transf_1"/>
    <property type="match status" value="1"/>
</dbReference>
<organism evidence="6 7">
    <name type="scientific">Actinomadura bangladeshensis</name>
    <dbReference type="NCBI Taxonomy" id="453573"/>
    <lineage>
        <taxon>Bacteria</taxon>
        <taxon>Bacillati</taxon>
        <taxon>Actinomycetota</taxon>
        <taxon>Actinomycetes</taxon>
        <taxon>Streptosporangiales</taxon>
        <taxon>Thermomonosporaceae</taxon>
        <taxon>Actinomadura</taxon>
    </lineage>
</organism>
<feature type="region of interest" description="Disordered" evidence="3">
    <location>
        <begin position="372"/>
        <end position="391"/>
    </location>
</feature>
<dbReference type="Gene3D" id="3.40.50.2000">
    <property type="entry name" value="Glycogen Phosphorylase B"/>
    <property type="match status" value="2"/>
</dbReference>
<dbReference type="GO" id="GO:0016757">
    <property type="term" value="F:glycosyltransferase activity"/>
    <property type="evidence" value="ECO:0007669"/>
    <property type="project" value="UniProtKB-KW"/>
</dbReference>
<gene>
    <name evidence="6" type="ORF">G3I70_19730</name>
</gene>
<evidence type="ECO:0000256" key="3">
    <source>
        <dbReference type="SAM" id="MobiDB-lite"/>
    </source>
</evidence>
<dbReference type="InterPro" id="IPR028098">
    <property type="entry name" value="Glyco_trans_4-like_N"/>
</dbReference>
<feature type="compositionally biased region" description="Basic residues" evidence="3">
    <location>
        <begin position="380"/>
        <end position="391"/>
    </location>
</feature>
<dbReference type="InterPro" id="IPR001296">
    <property type="entry name" value="Glyco_trans_1"/>
</dbReference>